<proteinExistence type="predicted"/>
<protein>
    <submittedName>
        <fullName evidence="1">Uncharacterized protein</fullName>
    </submittedName>
</protein>
<organism evidence="1 2">
    <name type="scientific">Trichinella patagoniensis</name>
    <dbReference type="NCBI Taxonomy" id="990121"/>
    <lineage>
        <taxon>Eukaryota</taxon>
        <taxon>Metazoa</taxon>
        <taxon>Ecdysozoa</taxon>
        <taxon>Nematoda</taxon>
        <taxon>Enoplea</taxon>
        <taxon>Dorylaimia</taxon>
        <taxon>Trichinellida</taxon>
        <taxon>Trichinellidae</taxon>
        <taxon>Trichinella</taxon>
    </lineage>
</organism>
<evidence type="ECO:0000313" key="1">
    <source>
        <dbReference type="EMBL" id="KRX69696.1"/>
    </source>
</evidence>
<dbReference type="AlphaFoldDB" id="A0A0V0W1T4"/>
<name>A0A0V0W1T4_9BILA</name>
<comment type="caution">
    <text evidence="1">The sequence shown here is derived from an EMBL/GenBank/DDBJ whole genome shotgun (WGS) entry which is preliminary data.</text>
</comment>
<sequence>LQGYDHPPAACRRRSTFADREGCPLYPEFWPSRCRWCLSFQPPA</sequence>
<accession>A0A0V0W1T4</accession>
<dbReference type="EMBL" id="JYDQ01005918">
    <property type="protein sequence ID" value="KRX69696.1"/>
    <property type="molecule type" value="Genomic_DNA"/>
</dbReference>
<reference evidence="1 2" key="1">
    <citation type="submission" date="2015-01" db="EMBL/GenBank/DDBJ databases">
        <title>Evolution of Trichinella species and genotypes.</title>
        <authorList>
            <person name="Korhonen P.K."/>
            <person name="Edoardo P."/>
            <person name="Giuseppe L.R."/>
            <person name="Gasser R.B."/>
        </authorList>
    </citation>
    <scope>NUCLEOTIDE SEQUENCE [LARGE SCALE GENOMIC DNA]</scope>
    <source>
        <strain evidence="1">ISS2496</strain>
    </source>
</reference>
<feature type="non-terminal residue" evidence="1">
    <location>
        <position position="1"/>
    </location>
</feature>
<feature type="non-terminal residue" evidence="1">
    <location>
        <position position="44"/>
    </location>
</feature>
<keyword evidence="2" id="KW-1185">Reference proteome</keyword>
<gene>
    <name evidence="1" type="ORF">T12_9676</name>
</gene>
<dbReference type="Proteomes" id="UP000054783">
    <property type="component" value="Unassembled WGS sequence"/>
</dbReference>
<evidence type="ECO:0000313" key="2">
    <source>
        <dbReference type="Proteomes" id="UP000054783"/>
    </source>
</evidence>